<dbReference type="AlphaFoldDB" id="A0A7G7BUH0"/>
<protein>
    <submittedName>
        <fullName evidence="1">Uncharacterized protein</fullName>
    </submittedName>
</protein>
<accession>A0A7G7BUH0</accession>
<dbReference type="Proteomes" id="UP000515307">
    <property type="component" value="Chromosome"/>
</dbReference>
<keyword evidence="2" id="KW-1185">Reference proteome</keyword>
<dbReference type="EMBL" id="CP045702">
    <property type="protein sequence ID" value="QNE78985.1"/>
    <property type="molecule type" value="Genomic_DNA"/>
</dbReference>
<dbReference type="KEGG" id="sfiy:F0344_34350"/>
<dbReference type="RefSeq" id="WP_185302429.1">
    <property type="nucleotide sequence ID" value="NZ_CP045702.1"/>
</dbReference>
<sequence length="59" mass="6522">MPRTVRLLIRYIETSAELAEIVKRPTGFPLWSTGIQPAVSSASWSRSSAVLRRPPDAVV</sequence>
<organism evidence="1 2">
    <name type="scientific">Streptomyces finlayi</name>
    <dbReference type="NCBI Taxonomy" id="67296"/>
    <lineage>
        <taxon>Bacteria</taxon>
        <taxon>Bacillati</taxon>
        <taxon>Actinomycetota</taxon>
        <taxon>Actinomycetes</taxon>
        <taxon>Kitasatosporales</taxon>
        <taxon>Streptomycetaceae</taxon>
        <taxon>Streptomyces</taxon>
    </lineage>
</organism>
<reference evidence="2" key="1">
    <citation type="submission" date="2019-10" db="EMBL/GenBank/DDBJ databases">
        <title>Antimicrobial potential of Antarctic Bacteria.</title>
        <authorList>
            <person name="Benaud N."/>
            <person name="Edwards R.J."/>
            <person name="Ferrari B.C."/>
        </authorList>
    </citation>
    <scope>NUCLEOTIDE SEQUENCE [LARGE SCALE GENOMIC DNA]</scope>
    <source>
        <strain evidence="2">NBSH44</strain>
    </source>
</reference>
<evidence type="ECO:0000313" key="2">
    <source>
        <dbReference type="Proteomes" id="UP000515307"/>
    </source>
</evidence>
<evidence type="ECO:0000313" key="1">
    <source>
        <dbReference type="EMBL" id="QNE78985.1"/>
    </source>
</evidence>
<gene>
    <name evidence="1" type="ORF">F0344_34350</name>
</gene>
<proteinExistence type="predicted"/>
<name>A0A7G7BUH0_9ACTN</name>